<dbReference type="Proteomes" id="UP000192591">
    <property type="component" value="Unassembled WGS sequence"/>
</dbReference>
<protein>
    <submittedName>
        <fullName evidence="2">Uncharacterized protein</fullName>
    </submittedName>
</protein>
<reference evidence="2 3" key="1">
    <citation type="submission" date="2017-02" db="EMBL/GenBank/DDBJ databases">
        <title>Draft genome of Saccharomonospora sp. 154.</title>
        <authorList>
            <person name="Alonso-Carmona G.S."/>
            <person name="De La Haba R."/>
            <person name="Vera-Gargallo B."/>
            <person name="Sandoval-Trujillo A.H."/>
            <person name="Ramirez-Duran N."/>
            <person name="Ventosa A."/>
        </authorList>
    </citation>
    <scope>NUCLEOTIDE SEQUENCE [LARGE SCALE GENOMIC DNA]</scope>
    <source>
        <strain evidence="2 3">LRS4.154</strain>
    </source>
</reference>
<dbReference type="RefSeq" id="WP_081193628.1">
    <property type="nucleotide sequence ID" value="NZ_MWIH01000007.1"/>
</dbReference>
<evidence type="ECO:0000313" key="3">
    <source>
        <dbReference type="Proteomes" id="UP000192591"/>
    </source>
</evidence>
<evidence type="ECO:0000313" key="2">
    <source>
        <dbReference type="EMBL" id="OQO90191.1"/>
    </source>
</evidence>
<keyword evidence="3" id="KW-1185">Reference proteome</keyword>
<dbReference type="EMBL" id="MWIH01000007">
    <property type="protein sequence ID" value="OQO90191.1"/>
    <property type="molecule type" value="Genomic_DNA"/>
</dbReference>
<name>A0A1V8ZZH9_SACPI</name>
<feature type="region of interest" description="Disordered" evidence="1">
    <location>
        <begin position="205"/>
        <end position="235"/>
    </location>
</feature>
<proteinExistence type="predicted"/>
<dbReference type="AlphaFoldDB" id="A0A1V8ZZH9"/>
<evidence type="ECO:0000256" key="1">
    <source>
        <dbReference type="SAM" id="MobiDB-lite"/>
    </source>
</evidence>
<dbReference type="STRING" id="1962155.B1813_17265"/>
<accession>A0A1V8ZZH9</accession>
<comment type="caution">
    <text evidence="2">The sequence shown here is derived from an EMBL/GenBank/DDBJ whole genome shotgun (WGS) entry which is preliminary data.</text>
</comment>
<organism evidence="2 3">
    <name type="scientific">Saccharomonospora piscinae</name>
    <dbReference type="NCBI Taxonomy" id="687388"/>
    <lineage>
        <taxon>Bacteria</taxon>
        <taxon>Bacillati</taxon>
        <taxon>Actinomycetota</taxon>
        <taxon>Actinomycetes</taxon>
        <taxon>Pseudonocardiales</taxon>
        <taxon>Pseudonocardiaceae</taxon>
        <taxon>Saccharomonospora</taxon>
    </lineage>
</organism>
<gene>
    <name evidence="2" type="ORF">B1813_17265</name>
</gene>
<sequence length="235" mass="24648">MVRRSPPRVVVATVVVAWVLTVGAQVAAAVWGARGQEPVPPAPTRVERPEGCGDETCRVLASTVVNGMSVELLADSRGDAGRLRAGGPVSGTVTTTRITGDGVRLNHDSLRCAASATPVCLVRGPRDGGMAGEVHVWRGDSWEAVGEVYFSDLGVLVLDDVVGTAMPEVLVARETCTDRDGSCRELRAVAEVLTLDGARAGCTRARRSPGELPGWPDVEVGRTDLTTCPDGLDPR</sequence>